<dbReference type="KEGG" id="oxy:HCG48_20515"/>
<dbReference type="RefSeq" id="WP_168570830.1">
    <property type="nucleotide sequence ID" value="NZ_CP051167.1"/>
</dbReference>
<dbReference type="SMART" id="SM00028">
    <property type="entry name" value="TPR"/>
    <property type="match status" value="7"/>
</dbReference>
<keyword evidence="4" id="KW-0328">Glycosyltransferase</keyword>
<dbReference type="PROSITE" id="PS50293">
    <property type="entry name" value="TPR_REGION"/>
    <property type="match status" value="3"/>
</dbReference>
<dbReference type="Gene3D" id="1.25.40.10">
    <property type="entry name" value="Tetratricopeptide repeat domain"/>
    <property type="match status" value="3"/>
</dbReference>
<dbReference type="Pfam" id="PF13844">
    <property type="entry name" value="Glyco_transf_41"/>
    <property type="match status" value="2"/>
</dbReference>
<feature type="domain" description="O-GlcNAc transferase C-terminal" evidence="9">
    <location>
        <begin position="561"/>
        <end position="736"/>
    </location>
</feature>
<feature type="repeat" description="TPR" evidence="8">
    <location>
        <begin position="43"/>
        <end position="76"/>
    </location>
</feature>
<dbReference type="Pfam" id="PF13181">
    <property type="entry name" value="TPR_8"/>
    <property type="match status" value="1"/>
</dbReference>
<evidence type="ECO:0000259" key="9">
    <source>
        <dbReference type="Pfam" id="PF13844"/>
    </source>
</evidence>
<reference evidence="10 11" key="1">
    <citation type="submission" date="2020-04" db="EMBL/GenBank/DDBJ databases">
        <authorList>
            <person name="Basu S."/>
            <person name="Maruthanayagam V."/>
            <person name="Chakraborty S."/>
            <person name="Pramanik A."/>
            <person name="Mukherjee J."/>
            <person name="Brink B."/>
        </authorList>
    </citation>
    <scope>NUCLEOTIDE SEQUENCE [LARGE SCALE GENOMIC DNA]</scope>
    <source>
        <strain evidence="10 11">AP17</strain>
    </source>
</reference>
<protein>
    <recommendedName>
        <fullName evidence="3">protein O-GlcNAc transferase</fullName>
        <ecNumber evidence="3">2.4.1.255</ecNumber>
    </recommendedName>
</protein>
<evidence type="ECO:0000313" key="10">
    <source>
        <dbReference type="EMBL" id="QIZ72683.1"/>
    </source>
</evidence>
<evidence type="ECO:0000256" key="6">
    <source>
        <dbReference type="ARBA" id="ARBA00022737"/>
    </source>
</evidence>
<feature type="domain" description="O-GlcNAc transferase C-terminal" evidence="9">
    <location>
        <begin position="398"/>
        <end position="545"/>
    </location>
</feature>
<dbReference type="AlphaFoldDB" id="A0A6H1U3S8"/>
<dbReference type="Proteomes" id="UP000500857">
    <property type="component" value="Chromosome"/>
</dbReference>
<keyword evidence="5" id="KW-0808">Transferase</keyword>
<feature type="repeat" description="TPR" evidence="8">
    <location>
        <begin position="230"/>
        <end position="263"/>
    </location>
</feature>
<evidence type="ECO:0000256" key="1">
    <source>
        <dbReference type="ARBA" id="ARBA00004922"/>
    </source>
</evidence>
<keyword evidence="6" id="KW-0677">Repeat</keyword>
<keyword evidence="11" id="KW-1185">Reference proteome</keyword>
<evidence type="ECO:0000256" key="7">
    <source>
        <dbReference type="ARBA" id="ARBA00022803"/>
    </source>
</evidence>
<evidence type="ECO:0000313" key="11">
    <source>
        <dbReference type="Proteomes" id="UP000500857"/>
    </source>
</evidence>
<dbReference type="Gene3D" id="3.40.50.11380">
    <property type="match status" value="1"/>
</dbReference>
<sequence length="764" mass="87948">MNQSLNFYRDPLYLQALAADRAGYEQMALKNYRELLELYPKSADLWLELSRLYQRLQQYDRALEAIETSLNLSPNNANAYHQLSVSLSQLGYLQDAIAAGWKAIRLNSQSIETYLHLGYLLLERGEFEQSEHIYRRAIAIAPQHYQTYLNLGHLDLIRERTDEAIALFQKALQLKPRDPDIIYNLALALSATGQTNEAILYFAFAAYRRQQYNEAISYFCQYLDTQTGEIEAYQALANCYQALNRIEDCLNLYQTAIDLYPHSLDLYLNYLLSLQYFGQSDRAIAAIEQANPSFAASLILKLHKLRLLPILYRSQEQIKTCRNHFNQNLNQILFKIQTTSELRTKEALQAIGSGTNFYLQYQGQDDTKIQSKYGEIVHQIMKANYPQWGEKRLLPPLTQEGKIKIGYLSCCLQWHTVGMVFLGWLREASRDQFEIVCYDIGRKTDKFNELFRLYSDRFYQIPNNLEAIAAKITQDCLHILVFLDIGMYAPMTQLAGLRLAPIQCAAWGHPVTSGSPTMDYFISADLLEPEDAQKHYTETLIRLPNIGICYPKPTIPPLRRSRSEFGVEEEAIVYISCQSLFKYLPQYDWIFAETARQVERAQFIFFGHPSSAISQQFYNRLDRAFDRLGLKFANFGKILPRQSYANYWNLLSISDVALDTFGFTGFLTTLDSVALGLPIVTRSGSFMRSRQSAGILKRLDCMETIAADEQEYLEIAVRLGLNSDWRNSLAEKIKRNGVNLFGDRAGVAGLEQFYRDTVRENWVQ</sequence>
<proteinExistence type="inferred from homology"/>
<dbReference type="Pfam" id="PF13424">
    <property type="entry name" value="TPR_12"/>
    <property type="match status" value="1"/>
</dbReference>
<dbReference type="InterPro" id="IPR011990">
    <property type="entry name" value="TPR-like_helical_dom_sf"/>
</dbReference>
<feature type="repeat" description="TPR" evidence="8">
    <location>
        <begin position="145"/>
        <end position="178"/>
    </location>
</feature>
<dbReference type="InterPro" id="IPR051939">
    <property type="entry name" value="Glycosyltr_41/O-GlcNAc_trsf"/>
</dbReference>
<dbReference type="EMBL" id="CP051167">
    <property type="protein sequence ID" value="QIZ72683.1"/>
    <property type="molecule type" value="Genomic_DNA"/>
</dbReference>
<dbReference type="Gene3D" id="3.40.50.2000">
    <property type="entry name" value="Glycogen Phosphorylase B"/>
    <property type="match status" value="1"/>
</dbReference>
<evidence type="ECO:0000256" key="3">
    <source>
        <dbReference type="ARBA" id="ARBA00011970"/>
    </source>
</evidence>
<evidence type="ECO:0000256" key="2">
    <source>
        <dbReference type="ARBA" id="ARBA00005386"/>
    </source>
</evidence>
<organism evidence="10 11">
    <name type="scientific">Oxynema aestuarii AP17</name>
    <dbReference type="NCBI Taxonomy" id="2064643"/>
    <lineage>
        <taxon>Bacteria</taxon>
        <taxon>Bacillati</taxon>
        <taxon>Cyanobacteriota</taxon>
        <taxon>Cyanophyceae</taxon>
        <taxon>Oscillatoriophycideae</taxon>
        <taxon>Oscillatoriales</taxon>
        <taxon>Oscillatoriaceae</taxon>
        <taxon>Oxynema</taxon>
        <taxon>Oxynema aestuarii</taxon>
    </lineage>
</organism>
<evidence type="ECO:0000256" key="8">
    <source>
        <dbReference type="PROSITE-ProRule" id="PRU00339"/>
    </source>
</evidence>
<dbReference type="Pfam" id="PF14559">
    <property type="entry name" value="TPR_19"/>
    <property type="match status" value="1"/>
</dbReference>
<dbReference type="PROSITE" id="PS50005">
    <property type="entry name" value="TPR"/>
    <property type="match status" value="4"/>
</dbReference>
<keyword evidence="7 8" id="KW-0802">TPR repeat</keyword>
<dbReference type="InterPro" id="IPR019734">
    <property type="entry name" value="TPR_rpt"/>
</dbReference>
<evidence type="ECO:0000256" key="5">
    <source>
        <dbReference type="ARBA" id="ARBA00022679"/>
    </source>
</evidence>
<name>A0A6H1U3S8_9CYAN</name>
<dbReference type="SUPFAM" id="SSF48452">
    <property type="entry name" value="TPR-like"/>
    <property type="match status" value="1"/>
</dbReference>
<evidence type="ECO:0000256" key="4">
    <source>
        <dbReference type="ARBA" id="ARBA00022676"/>
    </source>
</evidence>
<dbReference type="PANTHER" id="PTHR44835:SF1">
    <property type="entry name" value="PROTEIN O-GLCNAC TRANSFERASE"/>
    <property type="match status" value="1"/>
</dbReference>
<dbReference type="SUPFAM" id="SSF53756">
    <property type="entry name" value="UDP-Glycosyltransferase/glycogen phosphorylase"/>
    <property type="match status" value="1"/>
</dbReference>
<comment type="similarity">
    <text evidence="2">Belongs to the glycosyltransferase 41 family. O-GlcNAc transferase subfamily.</text>
</comment>
<dbReference type="EC" id="2.4.1.255" evidence="3"/>
<accession>A0A6H1U3S8</accession>
<dbReference type="GO" id="GO:0097363">
    <property type="term" value="F:protein O-acetylglucosaminyltransferase activity"/>
    <property type="evidence" value="ECO:0007669"/>
    <property type="project" value="UniProtKB-EC"/>
</dbReference>
<dbReference type="PANTHER" id="PTHR44835">
    <property type="entry name" value="UDP-N-ACETYLGLUCOSAMINE--PEPTIDE N-ACETYLGLUCOSAMINYLTRANSFERASE SPINDLY-RELATED"/>
    <property type="match status" value="1"/>
</dbReference>
<dbReference type="InterPro" id="IPR029489">
    <property type="entry name" value="OGT/SEC/SPY_C"/>
</dbReference>
<feature type="repeat" description="TPR" evidence="8">
    <location>
        <begin position="111"/>
        <end position="144"/>
    </location>
</feature>
<comment type="pathway">
    <text evidence="1">Protein modification; protein glycosylation.</text>
</comment>
<gene>
    <name evidence="10" type="ORF">HCG48_20515</name>
</gene>